<dbReference type="RefSeq" id="WP_073298502.1">
    <property type="nucleotide sequence ID" value="NZ_FQUF01000032.1"/>
</dbReference>
<reference evidence="4 5" key="1">
    <citation type="submission" date="2016-11" db="EMBL/GenBank/DDBJ databases">
        <authorList>
            <person name="Jaros S."/>
            <person name="Januszkiewicz K."/>
            <person name="Wedrychowicz H."/>
        </authorList>
    </citation>
    <scope>NUCLEOTIDE SEQUENCE [LARGE SCALE GENOMIC DNA]</scope>
    <source>
        <strain evidence="4 5">DSM 15692</strain>
    </source>
</reference>
<dbReference type="PROSITE" id="PS51257">
    <property type="entry name" value="PROKAR_LIPOPROTEIN"/>
    <property type="match status" value="1"/>
</dbReference>
<feature type="domain" description="GerMN" evidence="3">
    <location>
        <begin position="261"/>
        <end position="350"/>
    </location>
</feature>
<dbReference type="OrthoDB" id="1683231at2"/>
<evidence type="ECO:0000259" key="3">
    <source>
        <dbReference type="SMART" id="SM00909"/>
    </source>
</evidence>
<proteinExistence type="predicted"/>
<dbReference type="SMART" id="SM00909">
    <property type="entry name" value="Germane"/>
    <property type="match status" value="1"/>
</dbReference>
<name>A0A1M4YVW5_9LACT</name>
<organism evidence="4 5">
    <name type="scientific">Atopostipes suicloacalis DSM 15692</name>
    <dbReference type="NCBI Taxonomy" id="1121025"/>
    <lineage>
        <taxon>Bacteria</taxon>
        <taxon>Bacillati</taxon>
        <taxon>Bacillota</taxon>
        <taxon>Bacilli</taxon>
        <taxon>Lactobacillales</taxon>
        <taxon>Carnobacteriaceae</taxon>
        <taxon>Atopostipes</taxon>
    </lineage>
</organism>
<evidence type="ECO:0000313" key="4">
    <source>
        <dbReference type="EMBL" id="SHF09959.1"/>
    </source>
</evidence>
<feature type="chain" id="PRO_5038641018" evidence="2">
    <location>
        <begin position="25"/>
        <end position="368"/>
    </location>
</feature>
<accession>A0A1M4YVW5</accession>
<dbReference type="EMBL" id="FQUF01000032">
    <property type="protein sequence ID" value="SHF09959.1"/>
    <property type="molecule type" value="Genomic_DNA"/>
</dbReference>
<keyword evidence="2" id="KW-0732">Signal</keyword>
<keyword evidence="5" id="KW-1185">Reference proteome</keyword>
<feature type="region of interest" description="Disordered" evidence="1">
    <location>
        <begin position="27"/>
        <end position="50"/>
    </location>
</feature>
<evidence type="ECO:0000313" key="5">
    <source>
        <dbReference type="Proteomes" id="UP000184128"/>
    </source>
</evidence>
<feature type="signal peptide" evidence="2">
    <location>
        <begin position="1"/>
        <end position="24"/>
    </location>
</feature>
<evidence type="ECO:0000256" key="1">
    <source>
        <dbReference type="SAM" id="MobiDB-lite"/>
    </source>
</evidence>
<dbReference type="InterPro" id="IPR019606">
    <property type="entry name" value="GerMN"/>
</dbReference>
<dbReference type="Pfam" id="PF10646">
    <property type="entry name" value="Germane"/>
    <property type="match status" value="1"/>
</dbReference>
<dbReference type="Proteomes" id="UP000184128">
    <property type="component" value="Unassembled WGS sequence"/>
</dbReference>
<feature type="compositionally biased region" description="Acidic residues" evidence="1">
    <location>
        <begin position="41"/>
        <end position="50"/>
    </location>
</feature>
<gene>
    <name evidence="4" type="ORF">SAMN02745249_01807</name>
</gene>
<dbReference type="STRING" id="1121025.SAMN02745249_01807"/>
<evidence type="ECO:0000256" key="2">
    <source>
        <dbReference type="SAM" id="SignalP"/>
    </source>
</evidence>
<protein>
    <submittedName>
        <fullName evidence="4">Sporulation and spore germination</fullName>
    </submittedName>
</protein>
<dbReference type="AlphaFoldDB" id="A0A1M4YVW5"/>
<sequence length="368" mass="41948">MIKKQHKWLSFSILSIFLAGCGLFSNQETTEPNPKPPTEEVIPEEDENEQEEVKVNQDLQAWLPRLDNVRYSYEGTGNEYASYNWTPQFNQDNYYQTSTDNGGTTVAEIYDYNEHEVIRSFQRPETYFRDNFTEIGSFPDQREEEVILKTPIQVGNSWNSNGNDYEITAVDYEIEVPVGTYPTIEVTITMDDMMIKRYYAEDVGLVSEISETEGMTVESNLETIETQTPEVLPLTVYVPDEQVMGMDRVEAELTLNTNDPARVAITQLLSGQVEPYTEINILSEGTEINYLFLNDENIVEVDMTSAFEKNMAGSTGELFAIYTLVNTLSDYYGTQEVLLTVEGEPYSGPHATLEEGEVFTFNEEMINE</sequence>